<name>A0ACA9M0U7_9GLOM</name>
<organism evidence="1 2">
    <name type="scientific">Cetraspora pellucida</name>
    <dbReference type="NCBI Taxonomy" id="1433469"/>
    <lineage>
        <taxon>Eukaryota</taxon>
        <taxon>Fungi</taxon>
        <taxon>Fungi incertae sedis</taxon>
        <taxon>Mucoromycota</taxon>
        <taxon>Glomeromycotina</taxon>
        <taxon>Glomeromycetes</taxon>
        <taxon>Diversisporales</taxon>
        <taxon>Gigasporaceae</taxon>
        <taxon>Cetraspora</taxon>
    </lineage>
</organism>
<sequence>MFLCPLNLLSQNAKLKDLIVNPAYTSKRSMATSKNITVNFLYLHKLDIHALVVTAQQLETVFISAEEKLKSL</sequence>
<comment type="caution">
    <text evidence="1">The sequence shown here is derived from an EMBL/GenBank/DDBJ whole genome shotgun (WGS) entry which is preliminary data.</text>
</comment>
<gene>
    <name evidence="1" type="ORF">SPELUC_LOCUS5283</name>
</gene>
<dbReference type="Proteomes" id="UP000789366">
    <property type="component" value="Unassembled WGS sequence"/>
</dbReference>
<proteinExistence type="predicted"/>
<keyword evidence="2" id="KW-1185">Reference proteome</keyword>
<reference evidence="1" key="1">
    <citation type="submission" date="2021-06" db="EMBL/GenBank/DDBJ databases">
        <authorList>
            <person name="Kallberg Y."/>
            <person name="Tangrot J."/>
            <person name="Rosling A."/>
        </authorList>
    </citation>
    <scope>NUCLEOTIDE SEQUENCE</scope>
    <source>
        <strain evidence="1">28 12/20/2015</strain>
    </source>
</reference>
<evidence type="ECO:0000313" key="1">
    <source>
        <dbReference type="EMBL" id="CAG8552896.1"/>
    </source>
</evidence>
<feature type="non-terminal residue" evidence="1">
    <location>
        <position position="72"/>
    </location>
</feature>
<accession>A0ACA9M0U7</accession>
<dbReference type="EMBL" id="CAJVPW010005303">
    <property type="protein sequence ID" value="CAG8552896.1"/>
    <property type="molecule type" value="Genomic_DNA"/>
</dbReference>
<evidence type="ECO:0000313" key="2">
    <source>
        <dbReference type="Proteomes" id="UP000789366"/>
    </source>
</evidence>
<protein>
    <submittedName>
        <fullName evidence="1">11931_t:CDS:1</fullName>
    </submittedName>
</protein>